<dbReference type="Gene3D" id="2.60.120.380">
    <property type="match status" value="1"/>
</dbReference>
<keyword evidence="1" id="KW-0732">Signal</keyword>
<accession>A0A832H4T4</accession>
<protein>
    <recommendedName>
        <fullName evidence="3">DUF2808 domain-containing protein</fullName>
    </recommendedName>
</protein>
<evidence type="ECO:0008006" key="3">
    <source>
        <dbReference type="Google" id="ProtNLM"/>
    </source>
</evidence>
<comment type="caution">
    <text evidence="2">The sequence shown here is derived from an EMBL/GenBank/DDBJ whole genome shotgun (WGS) entry which is preliminary data.</text>
</comment>
<evidence type="ECO:0000256" key="1">
    <source>
        <dbReference type="SAM" id="SignalP"/>
    </source>
</evidence>
<organism evidence="2">
    <name type="scientific">Oscillatoriales cyanobacterium SpSt-402</name>
    <dbReference type="NCBI Taxonomy" id="2282168"/>
    <lineage>
        <taxon>Bacteria</taxon>
        <taxon>Bacillati</taxon>
        <taxon>Cyanobacteriota</taxon>
        <taxon>Cyanophyceae</taxon>
        <taxon>Oscillatoriophycideae</taxon>
        <taxon>Oscillatoriales</taxon>
    </lineage>
</organism>
<feature type="chain" id="PRO_5032456175" description="DUF2808 domain-containing protein" evidence="1">
    <location>
        <begin position="28"/>
        <end position="162"/>
    </location>
</feature>
<feature type="signal peptide" evidence="1">
    <location>
        <begin position="1"/>
        <end position="27"/>
    </location>
</feature>
<dbReference type="EMBL" id="DSRD01000884">
    <property type="protein sequence ID" value="HGW95426.1"/>
    <property type="molecule type" value="Genomic_DNA"/>
</dbReference>
<gene>
    <name evidence="2" type="ORF">ENR47_14285</name>
</gene>
<evidence type="ECO:0000313" key="2">
    <source>
        <dbReference type="EMBL" id="HGW95426.1"/>
    </source>
</evidence>
<proteinExistence type="predicted"/>
<dbReference type="AlphaFoldDB" id="A0A832H4T4"/>
<reference evidence="2" key="1">
    <citation type="journal article" date="2020" name="mSystems">
        <title>Genome- and Community-Level Interaction Insights into Carbon Utilization and Element Cycling Functions of Hydrothermarchaeota in Hydrothermal Sediment.</title>
        <authorList>
            <person name="Zhou Z."/>
            <person name="Liu Y."/>
            <person name="Xu W."/>
            <person name="Pan J."/>
            <person name="Luo Z.H."/>
            <person name="Li M."/>
        </authorList>
    </citation>
    <scope>NUCLEOTIDE SEQUENCE [LARGE SCALE GENOMIC DNA]</scope>
    <source>
        <strain evidence="2">SpSt-402</strain>
    </source>
</reference>
<sequence length="162" mass="17388">MKRQLCAIGLTAASVIGGFAVMQPAMALGETENNNARAQNITGYSRTTGNEITGKVSKDAEFVSKDDSVDLFAVTLQPGKTLTIQSINHPNNVVMQLIRDNNNSFTSDRGDLISSFVGSSPTSIKAPSGFPNGPVTYLIKVSMQDPRGVVPATNYGFKWFVR</sequence>
<name>A0A832H4T4_9CYAN</name>